<gene>
    <name evidence="2" type="ORF">HEB94_006953</name>
</gene>
<organism evidence="2 3">
    <name type="scientific">Actinopolymorpha pittospori</name>
    <dbReference type="NCBI Taxonomy" id="648752"/>
    <lineage>
        <taxon>Bacteria</taxon>
        <taxon>Bacillati</taxon>
        <taxon>Actinomycetota</taxon>
        <taxon>Actinomycetes</taxon>
        <taxon>Propionibacteriales</taxon>
        <taxon>Actinopolymorphaceae</taxon>
        <taxon>Actinopolymorpha</taxon>
    </lineage>
</organism>
<name>A0A927N7Z4_9ACTN</name>
<dbReference type="Proteomes" id="UP000638648">
    <property type="component" value="Unassembled WGS sequence"/>
</dbReference>
<accession>A0A927N7Z4</accession>
<feature type="domain" description="Baseplate protein J-like barrel" evidence="1">
    <location>
        <begin position="181"/>
        <end position="265"/>
    </location>
</feature>
<dbReference type="RefSeq" id="WP_192753526.1">
    <property type="nucleotide sequence ID" value="NZ_BAABJL010000131.1"/>
</dbReference>
<evidence type="ECO:0000313" key="2">
    <source>
        <dbReference type="EMBL" id="MBE1610105.1"/>
    </source>
</evidence>
<protein>
    <submittedName>
        <fullName evidence="2">Phage protein gp47/JayE</fullName>
    </submittedName>
</protein>
<reference evidence="2" key="1">
    <citation type="submission" date="2020-10" db="EMBL/GenBank/DDBJ databases">
        <title>Sequencing the genomes of 1000 actinobacteria strains.</title>
        <authorList>
            <person name="Klenk H.-P."/>
        </authorList>
    </citation>
    <scope>NUCLEOTIDE SEQUENCE</scope>
    <source>
        <strain evidence="2">DSM 45354</strain>
    </source>
</reference>
<dbReference type="InterPro" id="IPR006949">
    <property type="entry name" value="Barrel_Baseplate_J-like"/>
</dbReference>
<evidence type="ECO:0000313" key="3">
    <source>
        <dbReference type="Proteomes" id="UP000638648"/>
    </source>
</evidence>
<comment type="caution">
    <text evidence="2">The sequence shown here is derived from an EMBL/GenBank/DDBJ whole genome shotgun (WGS) entry which is preliminary data.</text>
</comment>
<keyword evidence="3" id="KW-1185">Reference proteome</keyword>
<evidence type="ECO:0000259" key="1">
    <source>
        <dbReference type="Pfam" id="PF04865"/>
    </source>
</evidence>
<dbReference type="PANTHER" id="PTHR37829">
    <property type="entry name" value="PHAGE-LIKE ELEMENT PBSX PROTEIN XKDT"/>
    <property type="match status" value="1"/>
</dbReference>
<sequence length="580" mass="60340">MIDPGNPFLVGHDFPSVVAALEDGLHLGVEQQESYRFVFDPAVLVYDLPRESASVVRVTGLSGGHFTIFEAGRDYDASSSRVVWRKAVGDAATAVHRPDPRTPVEVTYTYRDLPSGITDFAPGSVAGTIVRAVGREVALLYHQMNEAYRRGFLDTANGVALDSVVALLGIVRNPAQKATGTVLFTRKPGPRVIVPVGTAVEDPAGRRFLTTTAALLDEGATEGEAAVEAVEPGVAGNVGANAVTVMPTPPGGVDSVTNPAPIIGGQEPEPDDALRERARNALERAGNATMGAMEFAVRDVDGVEDVAVIDHSVDLDVPLGQVRVRYSVAAGSEERQAEIDDAVAAVVDRTRAAGVMAVPERVRLVTITGQFVLLPSEIEDVAAATTYVDTAAQAIRTLSIGEALSLRRLTSLVYQVPGLADVAEAQLNFARESARPGLPTSGEVGDLLPVHRSEQAAPGALTAVVVNGIGAEAAPGPGKLSIRLLRGTTPVGFRQVTLQVRLQVKAGLVSSPTLPPALIADVVKPIVLTGNSSGTATITGADLTGYREGEHSLDAEVTLTLAGYPGVAAATTPLNLTGVV</sequence>
<dbReference type="PANTHER" id="PTHR37829:SF3">
    <property type="entry name" value="PROTEIN JAYE-RELATED"/>
    <property type="match status" value="1"/>
</dbReference>
<dbReference type="Pfam" id="PF04865">
    <property type="entry name" value="Baseplate_J"/>
    <property type="match status" value="1"/>
</dbReference>
<dbReference type="EMBL" id="JADBEM010000001">
    <property type="protein sequence ID" value="MBE1610105.1"/>
    <property type="molecule type" value="Genomic_DNA"/>
</dbReference>
<dbReference type="InterPro" id="IPR052399">
    <property type="entry name" value="Phage_Baseplate_Assmbl_Protein"/>
</dbReference>
<dbReference type="AlphaFoldDB" id="A0A927N7Z4"/>
<proteinExistence type="predicted"/>